<proteinExistence type="predicted"/>
<keyword evidence="3" id="KW-1185">Reference proteome</keyword>
<name>A0A8J3QFS0_9ACTN</name>
<keyword evidence="1" id="KW-0812">Transmembrane</keyword>
<evidence type="ECO:0000313" key="3">
    <source>
        <dbReference type="Proteomes" id="UP000612899"/>
    </source>
</evidence>
<reference evidence="2" key="1">
    <citation type="submission" date="2021-01" db="EMBL/GenBank/DDBJ databases">
        <title>Whole genome shotgun sequence of Rhizocola hellebori NBRC 109834.</title>
        <authorList>
            <person name="Komaki H."/>
            <person name="Tamura T."/>
        </authorList>
    </citation>
    <scope>NUCLEOTIDE SEQUENCE</scope>
    <source>
        <strain evidence="2">NBRC 109834</strain>
    </source>
</reference>
<keyword evidence="1" id="KW-1133">Transmembrane helix</keyword>
<accession>A0A8J3QFS0</accession>
<feature type="transmembrane region" description="Helical" evidence="1">
    <location>
        <begin position="58"/>
        <end position="78"/>
    </location>
</feature>
<feature type="transmembrane region" description="Helical" evidence="1">
    <location>
        <begin position="99"/>
        <end position="118"/>
    </location>
</feature>
<keyword evidence="1" id="KW-0472">Membrane</keyword>
<feature type="transmembrane region" description="Helical" evidence="1">
    <location>
        <begin position="27"/>
        <end position="46"/>
    </location>
</feature>
<feature type="transmembrane region" description="Helical" evidence="1">
    <location>
        <begin position="199"/>
        <end position="224"/>
    </location>
</feature>
<feature type="transmembrane region" description="Helical" evidence="1">
    <location>
        <begin position="124"/>
        <end position="147"/>
    </location>
</feature>
<dbReference type="RefSeq" id="WP_203912585.1">
    <property type="nucleotide sequence ID" value="NZ_BONY01000056.1"/>
</dbReference>
<dbReference type="AlphaFoldDB" id="A0A8J3QFS0"/>
<protein>
    <submittedName>
        <fullName evidence="2">Uncharacterized protein</fullName>
    </submittedName>
</protein>
<gene>
    <name evidence="2" type="ORF">Rhe02_69060</name>
</gene>
<comment type="caution">
    <text evidence="2">The sequence shown here is derived from an EMBL/GenBank/DDBJ whole genome shotgun (WGS) entry which is preliminary data.</text>
</comment>
<dbReference type="Proteomes" id="UP000612899">
    <property type="component" value="Unassembled WGS sequence"/>
</dbReference>
<dbReference type="EMBL" id="BONY01000056">
    <property type="protein sequence ID" value="GIH08839.1"/>
    <property type="molecule type" value="Genomic_DNA"/>
</dbReference>
<organism evidence="2 3">
    <name type="scientific">Rhizocola hellebori</name>
    <dbReference type="NCBI Taxonomy" id="1392758"/>
    <lineage>
        <taxon>Bacteria</taxon>
        <taxon>Bacillati</taxon>
        <taxon>Actinomycetota</taxon>
        <taxon>Actinomycetes</taxon>
        <taxon>Micromonosporales</taxon>
        <taxon>Micromonosporaceae</taxon>
        <taxon>Rhizocola</taxon>
    </lineage>
</organism>
<evidence type="ECO:0000313" key="2">
    <source>
        <dbReference type="EMBL" id="GIH08839.1"/>
    </source>
</evidence>
<feature type="transmembrane region" description="Helical" evidence="1">
    <location>
        <begin position="167"/>
        <end position="187"/>
    </location>
</feature>
<sequence>MALVARHLRFGQALRDAWRLWRSHERLFLSMAVAVVTPLLVLDQFLQRRWDNEGRAPAAALLLLTGLVLAAFGEALCAGLAEHALRDELMDRPRRPLRVLLPLLPLGTLSVLAFIVGVTVTLGLAALLLPGLAIFAWLACASPAASFERHGVRAALATSVRLVRGRFWRVAAVTSVTFLPTAIGGAVEAWLHSYHPPLWLMIVVEALIESVVISYTAAVVVIVYHTLRAEAAQPDVAVDGDGAPG</sequence>
<evidence type="ECO:0000256" key="1">
    <source>
        <dbReference type="SAM" id="Phobius"/>
    </source>
</evidence>